<dbReference type="GO" id="GO:0050661">
    <property type="term" value="F:NADP binding"/>
    <property type="evidence" value="ECO:0007669"/>
    <property type="project" value="InterPro"/>
</dbReference>
<dbReference type="InterPro" id="IPR036291">
    <property type="entry name" value="NAD(P)-bd_dom_sf"/>
</dbReference>
<dbReference type="EMBL" id="FWDO01000004">
    <property type="protein sequence ID" value="SLM18470.1"/>
    <property type="molecule type" value="Genomic_DNA"/>
</dbReference>
<evidence type="ECO:0000259" key="6">
    <source>
        <dbReference type="Pfam" id="PF14833"/>
    </source>
</evidence>
<evidence type="ECO:0000256" key="2">
    <source>
        <dbReference type="ARBA" id="ARBA00023002"/>
    </source>
</evidence>
<organism evidence="7">
    <name type="scientific">uncultured spirochete</name>
    <dbReference type="NCBI Taxonomy" id="156406"/>
    <lineage>
        <taxon>Bacteria</taxon>
        <taxon>Pseudomonadati</taxon>
        <taxon>Spirochaetota</taxon>
        <taxon>Spirochaetia</taxon>
        <taxon>Spirochaetales</taxon>
        <taxon>environmental samples</taxon>
    </lineage>
</organism>
<protein>
    <submittedName>
        <fullName evidence="7">Putative 2-(Hydroxymethyl)glutarate dehydrogenase</fullName>
        <ecNumber evidence="7">1.1.1.291</ecNumber>
    </submittedName>
</protein>
<dbReference type="GO" id="GO:0043718">
    <property type="term" value="F:2-hydroxymethylglutarate dehydrogenase activity"/>
    <property type="evidence" value="ECO:0007669"/>
    <property type="project" value="UniProtKB-EC"/>
</dbReference>
<gene>
    <name evidence="7" type="ORF">SPIRO4BDMA_41042</name>
</gene>
<accession>A0A3P3XQB7</accession>
<dbReference type="SUPFAM" id="SSF51735">
    <property type="entry name" value="NAD(P)-binding Rossmann-fold domains"/>
    <property type="match status" value="1"/>
</dbReference>
<dbReference type="PROSITE" id="PS00895">
    <property type="entry name" value="3_HYDROXYISOBUT_DH"/>
    <property type="match status" value="1"/>
</dbReference>
<dbReference type="InterPro" id="IPR006115">
    <property type="entry name" value="6PGDH_NADP-bd"/>
</dbReference>
<dbReference type="AlphaFoldDB" id="A0A3P3XQB7"/>
<dbReference type="GO" id="GO:0051287">
    <property type="term" value="F:NAD binding"/>
    <property type="evidence" value="ECO:0007669"/>
    <property type="project" value="InterPro"/>
</dbReference>
<dbReference type="Pfam" id="PF03446">
    <property type="entry name" value="NAD_binding_2"/>
    <property type="match status" value="1"/>
</dbReference>
<dbReference type="InterPro" id="IPR008927">
    <property type="entry name" value="6-PGluconate_DH-like_C_sf"/>
</dbReference>
<feature type="domain" description="6-phosphogluconate dehydrogenase NADP-binding" evidence="5">
    <location>
        <begin position="4"/>
        <end position="161"/>
    </location>
</feature>
<evidence type="ECO:0000256" key="3">
    <source>
        <dbReference type="ARBA" id="ARBA00023027"/>
    </source>
</evidence>
<evidence type="ECO:0000259" key="5">
    <source>
        <dbReference type="Pfam" id="PF03446"/>
    </source>
</evidence>
<feature type="domain" description="3-hydroxyisobutyrate dehydrogenase-like NAD-binding" evidence="6">
    <location>
        <begin position="169"/>
        <end position="282"/>
    </location>
</feature>
<evidence type="ECO:0000256" key="4">
    <source>
        <dbReference type="PIRSR" id="PIRSR000103-1"/>
    </source>
</evidence>
<evidence type="ECO:0000256" key="1">
    <source>
        <dbReference type="ARBA" id="ARBA00009080"/>
    </source>
</evidence>
<dbReference type="EC" id="1.1.1.291" evidence="7"/>
<dbReference type="Gene3D" id="1.10.1040.10">
    <property type="entry name" value="N-(1-d-carboxylethyl)-l-norvaline Dehydrogenase, domain 2"/>
    <property type="match status" value="1"/>
</dbReference>
<dbReference type="InterPro" id="IPR029154">
    <property type="entry name" value="HIBADH-like_NADP-bd"/>
</dbReference>
<keyword evidence="2 7" id="KW-0560">Oxidoreductase</keyword>
<keyword evidence="3" id="KW-0520">NAD</keyword>
<dbReference type="GO" id="GO:0016054">
    <property type="term" value="P:organic acid catabolic process"/>
    <property type="evidence" value="ECO:0007669"/>
    <property type="project" value="UniProtKB-ARBA"/>
</dbReference>
<dbReference type="Gene3D" id="3.40.50.720">
    <property type="entry name" value="NAD(P)-binding Rossmann-like Domain"/>
    <property type="match status" value="1"/>
</dbReference>
<dbReference type="PIRSF" id="PIRSF000103">
    <property type="entry name" value="HIBADH"/>
    <property type="match status" value="1"/>
</dbReference>
<name>A0A3P3XQB7_9SPIR</name>
<dbReference type="InterPro" id="IPR015815">
    <property type="entry name" value="HIBADH-related"/>
</dbReference>
<evidence type="ECO:0000313" key="7">
    <source>
        <dbReference type="EMBL" id="SLM18470.1"/>
    </source>
</evidence>
<dbReference type="PANTHER" id="PTHR43060:SF15">
    <property type="entry name" value="3-HYDROXYISOBUTYRATE DEHYDROGENASE-LIKE 1, MITOCHONDRIAL-RELATED"/>
    <property type="match status" value="1"/>
</dbReference>
<reference evidence="7" key="1">
    <citation type="submission" date="2017-02" db="EMBL/GenBank/DDBJ databases">
        <authorList>
            <person name="Regsiter A."/>
            <person name="William W."/>
        </authorList>
    </citation>
    <scope>NUCLEOTIDE SEQUENCE</scope>
    <source>
        <strain evidence="7">BdmA 4</strain>
    </source>
</reference>
<proteinExistence type="inferred from homology"/>
<dbReference type="PANTHER" id="PTHR43060">
    <property type="entry name" value="3-HYDROXYISOBUTYRATE DEHYDROGENASE-LIKE 1, MITOCHONDRIAL-RELATED"/>
    <property type="match status" value="1"/>
</dbReference>
<dbReference type="InterPro" id="IPR002204">
    <property type="entry name" value="3-OH-isobutyrate_DH-rel_CS"/>
</dbReference>
<sequence length="296" mass="32174">MESVGFIGLGKMGSRMAKRILDKGYALYINDVIRDNAEALVKQGAIYVSNAEELVRKTNVIFTSVPSGSNLKEIIVGKNGLLNSASQDTVLIDMSTIAPKDSAEIAAILDTKKIGYLRACVTGSTAFAEQGTLGIMVSGSKEIFEKELHLLKIIGNRQRYLGKEEQSRYMKISINMMIGTAMQMLAESLVLGEKAGIDWEMMVECIADSAAATAMIKAKEVPLKKRDWTAMSTVEMMEKDMSIALEIAAEEGLALPVTAITRQFYSAMSSSGYGKVDYSGILLVNEKLNNIGKAEK</sequence>
<comment type="similarity">
    <text evidence="1">Belongs to the HIBADH-related family.</text>
</comment>
<dbReference type="InterPro" id="IPR013328">
    <property type="entry name" value="6PGD_dom2"/>
</dbReference>
<dbReference type="SUPFAM" id="SSF48179">
    <property type="entry name" value="6-phosphogluconate dehydrogenase C-terminal domain-like"/>
    <property type="match status" value="1"/>
</dbReference>
<feature type="active site" evidence="4">
    <location>
        <position position="171"/>
    </location>
</feature>
<dbReference type="Pfam" id="PF14833">
    <property type="entry name" value="NAD_binding_11"/>
    <property type="match status" value="1"/>
</dbReference>